<feature type="transmembrane region" description="Helical" evidence="5">
    <location>
        <begin position="276"/>
        <end position="294"/>
    </location>
</feature>
<reference evidence="7" key="1">
    <citation type="journal article" date="2014" name="Int. J. Syst. Evol. Microbiol.">
        <title>Complete genome sequence of Corynebacterium casei LMG S-19264T (=DSM 44701T), isolated from a smear-ripened cheese.</title>
        <authorList>
            <consortium name="US DOE Joint Genome Institute (JGI-PGF)"/>
            <person name="Walter F."/>
            <person name="Albersmeier A."/>
            <person name="Kalinowski J."/>
            <person name="Ruckert C."/>
        </authorList>
    </citation>
    <scope>NUCLEOTIDE SEQUENCE</scope>
    <source>
        <strain evidence="7">KCTC 32513</strain>
    </source>
</reference>
<name>A0A8J3CPI8_9PROT</name>
<evidence type="ECO:0000313" key="8">
    <source>
        <dbReference type="Proteomes" id="UP000634004"/>
    </source>
</evidence>
<evidence type="ECO:0000256" key="4">
    <source>
        <dbReference type="ARBA" id="ARBA00023136"/>
    </source>
</evidence>
<feature type="domain" description="Sodium/calcium exchanger membrane region" evidence="6">
    <location>
        <begin position="180"/>
        <end position="320"/>
    </location>
</feature>
<feature type="transmembrane region" description="Helical" evidence="5">
    <location>
        <begin position="134"/>
        <end position="154"/>
    </location>
</feature>
<dbReference type="AlphaFoldDB" id="A0A8J3CPI8"/>
<dbReference type="PANTHER" id="PTHR10846:SF8">
    <property type="entry name" value="INNER MEMBRANE PROTEIN YRBG"/>
    <property type="match status" value="1"/>
</dbReference>
<feature type="domain" description="Sodium/calcium exchanger membrane region" evidence="6">
    <location>
        <begin position="7"/>
        <end position="146"/>
    </location>
</feature>
<organism evidence="7 8">
    <name type="scientific">Algimonas arctica</name>
    <dbReference type="NCBI Taxonomy" id="1479486"/>
    <lineage>
        <taxon>Bacteria</taxon>
        <taxon>Pseudomonadati</taxon>
        <taxon>Pseudomonadota</taxon>
        <taxon>Alphaproteobacteria</taxon>
        <taxon>Maricaulales</taxon>
        <taxon>Robiginitomaculaceae</taxon>
        <taxon>Algimonas</taxon>
    </lineage>
</organism>
<dbReference type="GO" id="GO:0008273">
    <property type="term" value="F:calcium, potassium:sodium antiporter activity"/>
    <property type="evidence" value="ECO:0007669"/>
    <property type="project" value="TreeGrafter"/>
</dbReference>
<feature type="transmembrane region" description="Helical" evidence="5">
    <location>
        <begin position="76"/>
        <end position="96"/>
    </location>
</feature>
<evidence type="ECO:0000256" key="1">
    <source>
        <dbReference type="ARBA" id="ARBA00004141"/>
    </source>
</evidence>
<reference evidence="7" key="2">
    <citation type="submission" date="2020-09" db="EMBL/GenBank/DDBJ databases">
        <authorList>
            <person name="Sun Q."/>
            <person name="Kim S."/>
        </authorList>
    </citation>
    <scope>NUCLEOTIDE SEQUENCE</scope>
    <source>
        <strain evidence="7">KCTC 32513</strain>
    </source>
</reference>
<dbReference type="NCBIfam" id="TIGR00367">
    <property type="entry name" value="calcium/sodium antiporter"/>
    <property type="match status" value="1"/>
</dbReference>
<comment type="subcellular location">
    <subcellularLocation>
        <location evidence="1">Membrane</location>
        <topology evidence="1">Multi-pass membrane protein</topology>
    </subcellularLocation>
</comment>
<dbReference type="RefSeq" id="WP_189494360.1">
    <property type="nucleotide sequence ID" value="NZ_BMZH01000001.1"/>
</dbReference>
<protein>
    <submittedName>
        <fullName evidence="7">Sodium:calcium antiporter</fullName>
    </submittedName>
</protein>
<keyword evidence="4 5" id="KW-0472">Membrane</keyword>
<dbReference type="InterPro" id="IPR004481">
    <property type="entry name" value="K/Na/Ca-exchanger"/>
</dbReference>
<evidence type="ECO:0000313" key="7">
    <source>
        <dbReference type="EMBL" id="GHA82135.1"/>
    </source>
</evidence>
<dbReference type="EMBL" id="BMZH01000001">
    <property type="protein sequence ID" value="GHA82135.1"/>
    <property type="molecule type" value="Genomic_DNA"/>
</dbReference>
<dbReference type="Gene3D" id="1.20.1420.30">
    <property type="entry name" value="NCX, central ion-binding region"/>
    <property type="match status" value="2"/>
</dbReference>
<dbReference type="GO" id="GO:0005886">
    <property type="term" value="C:plasma membrane"/>
    <property type="evidence" value="ECO:0007669"/>
    <property type="project" value="TreeGrafter"/>
</dbReference>
<feature type="transmembrane region" description="Helical" evidence="5">
    <location>
        <begin position="175"/>
        <end position="194"/>
    </location>
</feature>
<sequence length="324" mass="33804">MALLAPILLLTVGLVILVVAGDILVRGAAALARHWGVPALIVGLTVVAFGTSAPELVVSVSAVLDGVGNMAAGNIVGSNIANVLLALGLPALIMAIPTNLSGVARNTFVCVVATVMLIVLAFLGNPLIWWQGGILFAGIVIYLIWMAMLARAGVDESILEEMAEIEEGKSGLPKSVFWDIVYVVAGLIGLFLGGELIVTNAVKLASGLGVSETIIGLTIVAIGTSLPEITTVIVATLRGHSEVAIGNVLGSNVFNIFAVMGAAGLAGPVYFEDNLFQFDLWVMLIATIVLMMFVMTRKPIGRKTGAIFVLAYILYMLAVVFGFK</sequence>
<feature type="transmembrane region" description="Helical" evidence="5">
    <location>
        <begin position="306"/>
        <end position="323"/>
    </location>
</feature>
<keyword evidence="3 5" id="KW-1133">Transmembrane helix</keyword>
<dbReference type="InterPro" id="IPR004837">
    <property type="entry name" value="NaCa_Exmemb"/>
</dbReference>
<feature type="transmembrane region" description="Helical" evidence="5">
    <location>
        <begin position="249"/>
        <end position="270"/>
    </location>
</feature>
<evidence type="ECO:0000256" key="5">
    <source>
        <dbReference type="SAM" id="Phobius"/>
    </source>
</evidence>
<dbReference type="GO" id="GO:0006874">
    <property type="term" value="P:intracellular calcium ion homeostasis"/>
    <property type="evidence" value="ECO:0007669"/>
    <property type="project" value="TreeGrafter"/>
</dbReference>
<comment type="caution">
    <text evidence="7">The sequence shown here is derived from an EMBL/GenBank/DDBJ whole genome shotgun (WGS) entry which is preliminary data.</text>
</comment>
<proteinExistence type="predicted"/>
<evidence type="ECO:0000259" key="6">
    <source>
        <dbReference type="Pfam" id="PF01699"/>
    </source>
</evidence>
<feature type="transmembrane region" description="Helical" evidence="5">
    <location>
        <begin position="37"/>
        <end position="64"/>
    </location>
</feature>
<keyword evidence="8" id="KW-1185">Reference proteome</keyword>
<evidence type="ECO:0000256" key="3">
    <source>
        <dbReference type="ARBA" id="ARBA00022989"/>
    </source>
</evidence>
<gene>
    <name evidence="7" type="ORF">GCM10009069_01560</name>
</gene>
<feature type="transmembrane region" description="Helical" evidence="5">
    <location>
        <begin position="214"/>
        <end position="237"/>
    </location>
</feature>
<dbReference type="GO" id="GO:0005262">
    <property type="term" value="F:calcium channel activity"/>
    <property type="evidence" value="ECO:0007669"/>
    <property type="project" value="TreeGrafter"/>
</dbReference>
<evidence type="ECO:0000256" key="2">
    <source>
        <dbReference type="ARBA" id="ARBA00022692"/>
    </source>
</evidence>
<keyword evidence="2 5" id="KW-0812">Transmembrane</keyword>
<accession>A0A8J3CPI8</accession>
<feature type="transmembrane region" description="Helical" evidence="5">
    <location>
        <begin position="108"/>
        <end position="128"/>
    </location>
</feature>
<feature type="transmembrane region" description="Helical" evidence="5">
    <location>
        <begin position="6"/>
        <end position="25"/>
    </location>
</feature>
<dbReference type="Pfam" id="PF01699">
    <property type="entry name" value="Na_Ca_ex"/>
    <property type="match status" value="2"/>
</dbReference>
<dbReference type="PANTHER" id="PTHR10846">
    <property type="entry name" value="SODIUM/POTASSIUM/CALCIUM EXCHANGER"/>
    <property type="match status" value="1"/>
</dbReference>
<dbReference type="Proteomes" id="UP000634004">
    <property type="component" value="Unassembled WGS sequence"/>
</dbReference>
<dbReference type="InterPro" id="IPR044880">
    <property type="entry name" value="NCX_ion-bd_dom_sf"/>
</dbReference>